<evidence type="ECO:0000313" key="1">
    <source>
        <dbReference type="EMBL" id="REJ27454.1"/>
    </source>
</evidence>
<gene>
    <name evidence="1" type="ORF">C6P37_11590</name>
</gene>
<name>A0A3E0K3I4_9BACI</name>
<sequence length="155" mass="17392">MDDFPKMLNIFLAMWNHPIPKKKKMLDIPAGTKMNGGHFCGSWTVGHPGWPTADPENRVLSLSVRRCPFPRPADSGNGLSDQIAPFAGSVSFFAPFFRVKNGEIAPAVFNIICGLLPYYRWPDSFRTRKNHPFSARGNASMYCRCLPSICKTRKT</sequence>
<reference evidence="1 2" key="1">
    <citation type="submission" date="2018-03" db="EMBL/GenBank/DDBJ databases">
        <authorList>
            <person name="Keele B.F."/>
        </authorList>
    </citation>
    <scope>NUCLEOTIDE SEQUENCE [LARGE SCALE GENOMIC DNA]</scope>
    <source>
        <strain evidence="1">ZCTH4_d</strain>
    </source>
</reference>
<evidence type="ECO:0000313" key="2">
    <source>
        <dbReference type="Proteomes" id="UP000257014"/>
    </source>
</evidence>
<dbReference type="EMBL" id="QEWE01000021">
    <property type="protein sequence ID" value="REJ27454.1"/>
    <property type="molecule type" value="Genomic_DNA"/>
</dbReference>
<protein>
    <submittedName>
        <fullName evidence="1">Uncharacterized protein</fullName>
    </submittedName>
</protein>
<dbReference type="Proteomes" id="UP000257014">
    <property type="component" value="Unassembled WGS sequence"/>
</dbReference>
<dbReference type="AlphaFoldDB" id="A0A3E0K3I4"/>
<proteinExistence type="predicted"/>
<comment type="caution">
    <text evidence="1">The sequence shown here is derived from an EMBL/GenBank/DDBJ whole genome shotgun (WGS) entry which is preliminary data.</text>
</comment>
<organism evidence="1 2">
    <name type="scientific">Caldibacillus debilis</name>
    <dbReference type="NCBI Taxonomy" id="301148"/>
    <lineage>
        <taxon>Bacteria</taxon>
        <taxon>Bacillati</taxon>
        <taxon>Bacillota</taxon>
        <taxon>Bacilli</taxon>
        <taxon>Bacillales</taxon>
        <taxon>Bacillaceae</taxon>
        <taxon>Caldibacillus</taxon>
    </lineage>
</organism>
<accession>A0A3E0K3I4</accession>